<organism evidence="2 3">
    <name type="scientific">Polysphondylium violaceum</name>
    <dbReference type="NCBI Taxonomy" id="133409"/>
    <lineage>
        <taxon>Eukaryota</taxon>
        <taxon>Amoebozoa</taxon>
        <taxon>Evosea</taxon>
        <taxon>Eumycetozoa</taxon>
        <taxon>Dictyostelia</taxon>
        <taxon>Dictyosteliales</taxon>
        <taxon>Dictyosteliaceae</taxon>
        <taxon>Polysphondylium</taxon>
    </lineage>
</organism>
<protein>
    <submittedName>
        <fullName evidence="2">Uncharacterized protein</fullName>
    </submittedName>
</protein>
<dbReference type="AlphaFoldDB" id="A0A8J4PUF2"/>
<comment type="caution">
    <text evidence="2">The sequence shown here is derived from an EMBL/GenBank/DDBJ whole genome shotgun (WGS) entry which is preliminary data.</text>
</comment>
<evidence type="ECO:0000313" key="2">
    <source>
        <dbReference type="EMBL" id="KAF2074123.1"/>
    </source>
</evidence>
<feature type="compositionally biased region" description="Low complexity" evidence="1">
    <location>
        <begin position="55"/>
        <end position="75"/>
    </location>
</feature>
<accession>A0A8J4PUF2</accession>
<feature type="compositionally biased region" description="Low complexity" evidence="1">
    <location>
        <begin position="83"/>
        <end position="106"/>
    </location>
</feature>
<feature type="region of interest" description="Disordered" evidence="1">
    <location>
        <begin position="208"/>
        <end position="229"/>
    </location>
</feature>
<feature type="compositionally biased region" description="Polar residues" evidence="1">
    <location>
        <begin position="209"/>
        <end position="229"/>
    </location>
</feature>
<dbReference type="Proteomes" id="UP000695562">
    <property type="component" value="Unassembled WGS sequence"/>
</dbReference>
<feature type="region of interest" description="Disordered" evidence="1">
    <location>
        <begin position="1"/>
        <end position="108"/>
    </location>
</feature>
<proteinExistence type="predicted"/>
<name>A0A8J4PUF2_9MYCE</name>
<dbReference type="EMBL" id="AJWJ01000164">
    <property type="protein sequence ID" value="KAF2074123.1"/>
    <property type="molecule type" value="Genomic_DNA"/>
</dbReference>
<gene>
    <name evidence="2" type="ORF">CYY_004565</name>
</gene>
<reference evidence="2" key="1">
    <citation type="submission" date="2020-01" db="EMBL/GenBank/DDBJ databases">
        <title>Development of genomics and gene disruption for Polysphondylium violaceum indicates a role for the polyketide synthase stlB in stalk morphogenesis.</title>
        <authorList>
            <person name="Narita B."/>
            <person name="Kawabe Y."/>
            <person name="Kin K."/>
            <person name="Saito T."/>
            <person name="Gibbs R."/>
            <person name="Kuspa A."/>
            <person name="Muzny D."/>
            <person name="Queller D."/>
            <person name="Richards S."/>
            <person name="Strassman J."/>
            <person name="Sucgang R."/>
            <person name="Worley K."/>
            <person name="Schaap P."/>
        </authorList>
    </citation>
    <scope>NUCLEOTIDE SEQUENCE</scope>
    <source>
        <strain evidence="2">QSvi11</strain>
    </source>
</reference>
<feature type="compositionally biased region" description="Basic and acidic residues" evidence="1">
    <location>
        <begin position="7"/>
        <end position="18"/>
    </location>
</feature>
<evidence type="ECO:0000256" key="1">
    <source>
        <dbReference type="SAM" id="MobiDB-lite"/>
    </source>
</evidence>
<keyword evidence="3" id="KW-1185">Reference proteome</keyword>
<sequence>MKFKFLSKKEKQDDKSEQKNQVVPDLNLNIMESPKRSKNHVISPRSISSPVLLESNNKNYNSSTSSSSSSSSINSIEKDKKLNTSNKSNKSTTSSTSTTSSSCSTEPRSKSAIDLKTYFQQNPEFYQNIPTSPKYDYSWNDNNNNHNNNENEINKRLFYSMSRDYFPTTTISKSSSSIQLTFEGGNSNSLCGVIVGCLDTYNPKKYPYNRSNSSYQSATNNTTDIQQSV</sequence>
<dbReference type="OrthoDB" id="10644790at2759"/>
<evidence type="ECO:0000313" key="3">
    <source>
        <dbReference type="Proteomes" id="UP000695562"/>
    </source>
</evidence>